<feature type="region of interest" description="Disordered" evidence="1">
    <location>
        <begin position="59"/>
        <end position="79"/>
    </location>
</feature>
<dbReference type="AlphaFoldDB" id="A0A438CJP5"/>
<dbReference type="GO" id="GO:0003676">
    <property type="term" value="F:nucleic acid binding"/>
    <property type="evidence" value="ECO:0007669"/>
    <property type="project" value="InterPro"/>
</dbReference>
<evidence type="ECO:0000259" key="2">
    <source>
        <dbReference type="PROSITE" id="PS50994"/>
    </source>
</evidence>
<dbReference type="InterPro" id="IPR036397">
    <property type="entry name" value="RNaseH_sf"/>
</dbReference>
<dbReference type="InterPro" id="IPR039537">
    <property type="entry name" value="Retrotran_Ty1/copia-like"/>
</dbReference>
<organism evidence="3 4">
    <name type="scientific">Vitis vinifera</name>
    <name type="common">Grape</name>
    <dbReference type="NCBI Taxonomy" id="29760"/>
    <lineage>
        <taxon>Eukaryota</taxon>
        <taxon>Viridiplantae</taxon>
        <taxon>Streptophyta</taxon>
        <taxon>Embryophyta</taxon>
        <taxon>Tracheophyta</taxon>
        <taxon>Spermatophyta</taxon>
        <taxon>Magnoliopsida</taxon>
        <taxon>eudicotyledons</taxon>
        <taxon>Gunneridae</taxon>
        <taxon>Pentapetalae</taxon>
        <taxon>rosids</taxon>
        <taxon>Vitales</taxon>
        <taxon>Vitaceae</taxon>
        <taxon>Viteae</taxon>
        <taxon>Vitis</taxon>
    </lineage>
</organism>
<dbReference type="InterPro" id="IPR001584">
    <property type="entry name" value="Integrase_cat-core"/>
</dbReference>
<evidence type="ECO:0000256" key="1">
    <source>
        <dbReference type="SAM" id="MobiDB-lite"/>
    </source>
</evidence>
<dbReference type="EMBL" id="QGNW01002196">
    <property type="protein sequence ID" value="RVW23421.1"/>
    <property type="molecule type" value="Genomic_DNA"/>
</dbReference>
<accession>A0A438CJP5</accession>
<dbReference type="Gene3D" id="3.30.420.10">
    <property type="entry name" value="Ribonuclease H-like superfamily/Ribonuclease H"/>
    <property type="match status" value="1"/>
</dbReference>
<dbReference type="InterPro" id="IPR029472">
    <property type="entry name" value="Copia-like_N"/>
</dbReference>
<dbReference type="PANTHER" id="PTHR42648">
    <property type="entry name" value="TRANSPOSASE, PUTATIVE-RELATED"/>
    <property type="match status" value="1"/>
</dbReference>
<dbReference type="SUPFAM" id="SSF53098">
    <property type="entry name" value="Ribonuclease H-like"/>
    <property type="match status" value="1"/>
</dbReference>
<proteinExistence type="predicted"/>
<protein>
    <submittedName>
        <fullName evidence="3">Retrovirus-related Pol polyprotein from transposon RE2</fullName>
    </submittedName>
</protein>
<dbReference type="Proteomes" id="UP000288805">
    <property type="component" value="Unassembled WGS sequence"/>
</dbReference>
<dbReference type="Pfam" id="PF14244">
    <property type="entry name" value="Retrotran_gag_3"/>
    <property type="match status" value="1"/>
</dbReference>
<sequence>MKNHGMKTRKIGHFAKSSYHTSSEWFGGRSSQQENHVPTMFKTSPTAFLRPSFTCGTSSWGPMTGPNDRGPSSGPPKISDEAHGVATMCCCGDLSLPDTMPLARAMRTALRAKKKYGFVDGTIKQPAKNASKIEDWWTVNSMLVSWVFNTIEPKLRSTISHMEIVKDMWDDIRERFSIGNRPQILVCNYAGCKCNLTIVLEKKCEEERVHQFLMGLDEEGYGIVRSNILSTEPLSNLKRAYAMVVQQERMRIVTHQEQTFLDVEGGRKHGAHGGHDKGGIAQANAATTNDANKKGIVGLNDEQLATLMGMLSAHKTGTNKRLMGKQSQLPYIIDSGASNHMTSVYTCMREVRDIAPCPVGLPDGDRSTRKVIGAGEQCEGLYFLKGATSVHAFKMNGVASFELWHRRMGHPSSKVLGLIPEVVCSVLKKFMAMIQRQFHKDVKIVRSDNGREFMCLKEYFDDIGIVHQTSCVGTPQQNGRVERKHRHILNVARALRFQAHLPLEFRGECILTAGYLINTTPSVLLNGKSPYEILFGQKPSIRVFESLDKGWRLYDLEIGEYFVSYDVVFVETDFLFADKDVTTDDLNVYRTHNWSAGIEVDCDEGELTNVDVSAKEGNLEDDVVE</sequence>
<evidence type="ECO:0000313" key="3">
    <source>
        <dbReference type="EMBL" id="RVW23421.1"/>
    </source>
</evidence>
<name>A0A438CJP5_VITVI</name>
<dbReference type="PANTHER" id="PTHR42648:SF31">
    <property type="entry name" value="RNA-DIRECTED DNA POLYMERASE"/>
    <property type="match status" value="1"/>
</dbReference>
<evidence type="ECO:0000313" key="4">
    <source>
        <dbReference type="Proteomes" id="UP000288805"/>
    </source>
</evidence>
<dbReference type="GO" id="GO:0015074">
    <property type="term" value="P:DNA integration"/>
    <property type="evidence" value="ECO:0007669"/>
    <property type="project" value="InterPro"/>
</dbReference>
<dbReference type="InterPro" id="IPR012337">
    <property type="entry name" value="RNaseH-like_sf"/>
</dbReference>
<gene>
    <name evidence="3" type="primary">RE2_1196</name>
    <name evidence="3" type="ORF">CK203_094555</name>
</gene>
<comment type="caution">
    <text evidence="3">The sequence shown here is derived from an EMBL/GenBank/DDBJ whole genome shotgun (WGS) entry which is preliminary data.</text>
</comment>
<dbReference type="PROSITE" id="PS50994">
    <property type="entry name" value="INTEGRASE"/>
    <property type="match status" value="1"/>
</dbReference>
<feature type="domain" description="Integrase catalytic" evidence="2">
    <location>
        <begin position="425"/>
        <end position="538"/>
    </location>
</feature>
<reference evidence="3 4" key="1">
    <citation type="journal article" date="2018" name="PLoS Genet.">
        <title>Population sequencing reveals clonal diversity and ancestral inbreeding in the grapevine cultivar Chardonnay.</title>
        <authorList>
            <person name="Roach M.J."/>
            <person name="Johnson D.L."/>
            <person name="Bohlmann J."/>
            <person name="van Vuuren H.J."/>
            <person name="Jones S.J."/>
            <person name="Pretorius I.S."/>
            <person name="Schmidt S.A."/>
            <person name="Borneman A.R."/>
        </authorList>
    </citation>
    <scope>NUCLEOTIDE SEQUENCE [LARGE SCALE GENOMIC DNA]</scope>
    <source>
        <strain evidence="4">cv. Chardonnay</strain>
        <tissue evidence="3">Leaf</tissue>
    </source>
</reference>